<evidence type="ECO:0000313" key="3">
    <source>
        <dbReference type="Proteomes" id="UP000031184"/>
    </source>
</evidence>
<gene>
    <name evidence="2" type="ORF">C095_02060</name>
</gene>
<dbReference type="OrthoDB" id="9806398at2"/>
<dbReference type="Gene3D" id="3.90.1010.20">
    <property type="match status" value="1"/>
</dbReference>
<organism evidence="2 3">
    <name type="scientific">Fusobacterium necrophorum subsp. funduliforme B35</name>
    <dbReference type="NCBI Taxonomy" id="1226633"/>
    <lineage>
        <taxon>Bacteria</taxon>
        <taxon>Fusobacteriati</taxon>
        <taxon>Fusobacteriota</taxon>
        <taxon>Fusobacteriia</taxon>
        <taxon>Fusobacteriales</taxon>
        <taxon>Fusobacteriaceae</taxon>
        <taxon>Fusobacterium</taxon>
    </lineage>
</organism>
<protein>
    <submittedName>
        <fullName evidence="2">FMN-binding protein</fullName>
    </submittedName>
</protein>
<evidence type="ECO:0000259" key="1">
    <source>
        <dbReference type="SMART" id="SM00900"/>
    </source>
</evidence>
<dbReference type="GeneID" id="75075493"/>
<dbReference type="EMBL" id="AUZI01000010">
    <property type="protein sequence ID" value="KID49931.1"/>
    <property type="molecule type" value="Genomic_DNA"/>
</dbReference>
<evidence type="ECO:0000313" key="2">
    <source>
        <dbReference type="EMBL" id="KID49931.1"/>
    </source>
</evidence>
<sequence length="100" mass="11065">MKKIILIGLMLLWSLLSFAERKEASAMGFKDEIRVILDMQGGKIVSIEVQHRDPERVAGPAIQQLKQEILSKQSVDVDDIAGATATSQGMRQAVQKAMEK</sequence>
<name>A0A017H380_9FUSO</name>
<reference evidence="2 3" key="1">
    <citation type="submission" date="2013-08" db="EMBL/GenBank/DDBJ databases">
        <title>An opportunistic ruminal bacterium that causes liver abscesses in cattle.</title>
        <authorList>
            <person name="Benahmed F.H."/>
            <person name="Rasmussen M."/>
            <person name="Harbottle H."/>
            <person name="Soppet D."/>
            <person name="Nagaraja T.G."/>
            <person name="Davidson M."/>
        </authorList>
    </citation>
    <scope>NUCLEOTIDE SEQUENCE [LARGE SCALE GENOMIC DNA]</scope>
    <source>
        <strain evidence="2 3">B35</strain>
    </source>
</reference>
<dbReference type="AlphaFoldDB" id="A0A017H380"/>
<dbReference type="GO" id="GO:0010181">
    <property type="term" value="F:FMN binding"/>
    <property type="evidence" value="ECO:0007669"/>
    <property type="project" value="InterPro"/>
</dbReference>
<dbReference type="Proteomes" id="UP000031184">
    <property type="component" value="Unassembled WGS sequence"/>
</dbReference>
<proteinExistence type="predicted"/>
<dbReference type="GO" id="GO:0016020">
    <property type="term" value="C:membrane"/>
    <property type="evidence" value="ECO:0007669"/>
    <property type="project" value="InterPro"/>
</dbReference>
<accession>A0A017H380</accession>
<dbReference type="Pfam" id="PF04205">
    <property type="entry name" value="FMN_bind"/>
    <property type="match status" value="1"/>
</dbReference>
<dbReference type="InterPro" id="IPR007329">
    <property type="entry name" value="FMN-bd"/>
</dbReference>
<dbReference type="SMART" id="SM00900">
    <property type="entry name" value="FMN_bind"/>
    <property type="match status" value="1"/>
</dbReference>
<comment type="caution">
    <text evidence="2">The sequence shown here is derived from an EMBL/GenBank/DDBJ whole genome shotgun (WGS) entry which is preliminary data.</text>
</comment>
<dbReference type="PATRIC" id="fig|1226633.4.peg.406"/>
<dbReference type="RefSeq" id="WP_005956793.1">
    <property type="nucleotide sequence ID" value="NZ_AOJP01000011.1"/>
</dbReference>
<feature type="domain" description="FMN-binding" evidence="1">
    <location>
        <begin position="28"/>
        <end position="100"/>
    </location>
</feature>